<dbReference type="CDD" id="cd14014">
    <property type="entry name" value="STKc_PknB_like"/>
    <property type="match status" value="1"/>
</dbReference>
<evidence type="ECO:0000313" key="6">
    <source>
        <dbReference type="EMBL" id="QDT09452.1"/>
    </source>
</evidence>
<dbReference type="InterPro" id="IPR000719">
    <property type="entry name" value="Prot_kinase_dom"/>
</dbReference>
<dbReference type="EC" id="2.7.11.1" evidence="6"/>
<accession>A0A517NQQ6</accession>
<dbReference type="SMART" id="SM00220">
    <property type="entry name" value="S_TKc"/>
    <property type="match status" value="1"/>
</dbReference>
<dbReference type="EMBL" id="CP036526">
    <property type="protein sequence ID" value="QDT09452.1"/>
    <property type="molecule type" value="Genomic_DNA"/>
</dbReference>
<protein>
    <submittedName>
        <fullName evidence="6">Serine/threonine-protein kinase PknH</fullName>
        <ecNumber evidence="6">2.7.11.1</ecNumber>
    </submittedName>
</protein>
<dbReference type="Gene3D" id="1.10.510.10">
    <property type="entry name" value="Transferase(Phosphotransferase) domain 1"/>
    <property type="match status" value="1"/>
</dbReference>
<keyword evidence="4" id="KW-0067">ATP-binding</keyword>
<dbReference type="InterPro" id="IPR008271">
    <property type="entry name" value="Ser/Thr_kinase_AS"/>
</dbReference>
<dbReference type="AlphaFoldDB" id="A0A517NQQ6"/>
<dbReference type="Proteomes" id="UP000319817">
    <property type="component" value="Chromosome"/>
</dbReference>
<keyword evidence="3 6" id="KW-0418">Kinase</keyword>
<name>A0A517NQQ6_9BACT</name>
<dbReference type="OrthoDB" id="6111975at2"/>
<evidence type="ECO:0000313" key="7">
    <source>
        <dbReference type="Proteomes" id="UP000319817"/>
    </source>
</evidence>
<dbReference type="Gene3D" id="3.30.200.20">
    <property type="entry name" value="Phosphorylase Kinase, domain 1"/>
    <property type="match status" value="1"/>
</dbReference>
<keyword evidence="2" id="KW-0547">Nucleotide-binding</keyword>
<evidence type="ECO:0000256" key="2">
    <source>
        <dbReference type="ARBA" id="ARBA00022741"/>
    </source>
</evidence>
<dbReference type="InterPro" id="IPR011009">
    <property type="entry name" value="Kinase-like_dom_sf"/>
</dbReference>
<proteinExistence type="predicted"/>
<organism evidence="6 7">
    <name type="scientific">Stieleria marina</name>
    <dbReference type="NCBI Taxonomy" id="1930275"/>
    <lineage>
        <taxon>Bacteria</taxon>
        <taxon>Pseudomonadati</taxon>
        <taxon>Planctomycetota</taxon>
        <taxon>Planctomycetia</taxon>
        <taxon>Pirellulales</taxon>
        <taxon>Pirellulaceae</taxon>
        <taxon>Stieleria</taxon>
    </lineage>
</organism>
<dbReference type="PANTHER" id="PTHR43289:SF6">
    <property type="entry name" value="SERINE_THREONINE-PROTEIN KINASE NEKL-3"/>
    <property type="match status" value="1"/>
</dbReference>
<evidence type="ECO:0000256" key="4">
    <source>
        <dbReference type="ARBA" id="ARBA00022840"/>
    </source>
</evidence>
<dbReference type="GO" id="GO:0004674">
    <property type="term" value="F:protein serine/threonine kinase activity"/>
    <property type="evidence" value="ECO:0007669"/>
    <property type="project" value="UniProtKB-EC"/>
</dbReference>
<keyword evidence="1 6" id="KW-0808">Transferase</keyword>
<dbReference type="GO" id="GO:0005524">
    <property type="term" value="F:ATP binding"/>
    <property type="evidence" value="ECO:0007669"/>
    <property type="project" value="UniProtKB-KW"/>
</dbReference>
<dbReference type="RefSeq" id="WP_145417009.1">
    <property type="nucleotide sequence ID" value="NZ_CP036526.1"/>
</dbReference>
<gene>
    <name evidence="6" type="primary">pknH_2</name>
    <name evidence="6" type="ORF">K239x_13980</name>
</gene>
<feature type="domain" description="Protein kinase" evidence="5">
    <location>
        <begin position="85"/>
        <end position="348"/>
    </location>
</feature>
<dbReference type="PROSITE" id="PS00108">
    <property type="entry name" value="PROTEIN_KINASE_ST"/>
    <property type="match status" value="1"/>
</dbReference>
<evidence type="ECO:0000256" key="3">
    <source>
        <dbReference type="ARBA" id="ARBA00022777"/>
    </source>
</evidence>
<dbReference type="PROSITE" id="PS50011">
    <property type="entry name" value="PROTEIN_KINASE_DOM"/>
    <property type="match status" value="1"/>
</dbReference>
<dbReference type="PANTHER" id="PTHR43289">
    <property type="entry name" value="MITOGEN-ACTIVATED PROTEIN KINASE KINASE KINASE 20-RELATED"/>
    <property type="match status" value="1"/>
</dbReference>
<sequence length="369" mass="41034">MTDNFSLESLPELQEDTRVFLASAIKSQLVKIEDLRRIMGLLHAEGDDFSSKHVAKAFVHAGALSHWQSEQLRRGKKRGFFLGDFLLRKPLGRGGQCVVYLATHQIMKRSVALKILPADETSKAAVASRFQREARIASQLNHPNVVCVYEFGVCEKKSFLAMEYVEGGNLHEAVKRGGAMSYLYALEICHQVAIGLAHVHERNIVHRDLKPTNILLSTDGAIKIIDMGLAKAENDEFEGLDPSRLLGTADYVAPEQIVNSSGVDARADLYALGCTLYFLLTGQPPFPDDDVDRQLAKHQVAEIPDVRAIRSDCPTGLVDLLSRMMAKQPEQRPRSASELLRQIKHVRTSIAERHEIDETMPPGETLFDG</sequence>
<keyword evidence="7" id="KW-1185">Reference proteome</keyword>
<reference evidence="6 7" key="1">
    <citation type="submission" date="2019-02" db="EMBL/GenBank/DDBJ databases">
        <title>Deep-cultivation of Planctomycetes and their phenomic and genomic characterization uncovers novel biology.</title>
        <authorList>
            <person name="Wiegand S."/>
            <person name="Jogler M."/>
            <person name="Boedeker C."/>
            <person name="Pinto D."/>
            <person name="Vollmers J."/>
            <person name="Rivas-Marin E."/>
            <person name="Kohn T."/>
            <person name="Peeters S.H."/>
            <person name="Heuer A."/>
            <person name="Rast P."/>
            <person name="Oberbeckmann S."/>
            <person name="Bunk B."/>
            <person name="Jeske O."/>
            <person name="Meyerdierks A."/>
            <person name="Storesund J.E."/>
            <person name="Kallscheuer N."/>
            <person name="Luecker S."/>
            <person name="Lage O.M."/>
            <person name="Pohl T."/>
            <person name="Merkel B.J."/>
            <person name="Hornburger P."/>
            <person name="Mueller R.-W."/>
            <person name="Bruemmer F."/>
            <person name="Labrenz M."/>
            <person name="Spormann A.M."/>
            <person name="Op den Camp H."/>
            <person name="Overmann J."/>
            <person name="Amann R."/>
            <person name="Jetten M.S.M."/>
            <person name="Mascher T."/>
            <person name="Medema M.H."/>
            <person name="Devos D.P."/>
            <person name="Kaster A.-K."/>
            <person name="Ovreas L."/>
            <person name="Rohde M."/>
            <person name="Galperin M.Y."/>
            <person name="Jogler C."/>
        </authorList>
    </citation>
    <scope>NUCLEOTIDE SEQUENCE [LARGE SCALE GENOMIC DNA]</scope>
    <source>
        <strain evidence="6 7">K23_9</strain>
    </source>
</reference>
<dbReference type="Pfam" id="PF00069">
    <property type="entry name" value="Pkinase"/>
    <property type="match status" value="1"/>
</dbReference>
<evidence type="ECO:0000256" key="1">
    <source>
        <dbReference type="ARBA" id="ARBA00022679"/>
    </source>
</evidence>
<dbReference type="SUPFAM" id="SSF56112">
    <property type="entry name" value="Protein kinase-like (PK-like)"/>
    <property type="match status" value="1"/>
</dbReference>
<evidence type="ECO:0000259" key="5">
    <source>
        <dbReference type="PROSITE" id="PS50011"/>
    </source>
</evidence>